<evidence type="ECO:0000256" key="1">
    <source>
        <dbReference type="ARBA" id="ARBA00022475"/>
    </source>
</evidence>
<evidence type="ECO:0000313" key="6">
    <source>
        <dbReference type="EMBL" id="MBX7291076.1"/>
    </source>
</evidence>
<feature type="transmembrane region" description="Helical" evidence="5">
    <location>
        <begin position="66"/>
        <end position="85"/>
    </location>
</feature>
<keyword evidence="2 5" id="KW-0812">Transmembrane</keyword>
<dbReference type="InterPro" id="IPR003810">
    <property type="entry name" value="Mntp/YtaF"/>
</dbReference>
<comment type="caution">
    <text evidence="6">The sequence shown here is derived from an EMBL/GenBank/DDBJ whole genome shotgun (WGS) entry which is preliminary data.</text>
</comment>
<feature type="transmembrane region" description="Helical" evidence="5">
    <location>
        <begin position="6"/>
        <end position="26"/>
    </location>
</feature>
<organism evidence="6 7">
    <name type="scientific">Clostridium chauvoei</name>
    <dbReference type="NCBI Taxonomy" id="46867"/>
    <lineage>
        <taxon>Bacteria</taxon>
        <taxon>Bacillati</taxon>
        <taxon>Bacillota</taxon>
        <taxon>Clostridia</taxon>
        <taxon>Eubacteriales</taxon>
        <taxon>Clostridiaceae</taxon>
        <taxon>Clostridium</taxon>
    </lineage>
</organism>
<dbReference type="RefSeq" id="WP_021875159.1">
    <property type="nucleotide sequence ID" value="NZ_CP018624.1"/>
</dbReference>
<reference evidence="6 7" key="1">
    <citation type="submission" date="2021-08" db="EMBL/GenBank/DDBJ databases">
        <title>Genome sequence analysis of Clostridium chauvoei strains of European origin and evaluation of typing options for outbreak investigations.</title>
        <authorList>
            <person name="Abdel-Glil M."/>
            <person name="Thomas P."/>
            <person name="Seyboldt C."/>
        </authorList>
    </citation>
    <scope>NUCLEOTIDE SEQUENCE [LARGE SCALE GENOMIC DNA]</scope>
    <source>
        <strain evidence="6 7">S0260-09</strain>
    </source>
</reference>
<evidence type="ECO:0000256" key="2">
    <source>
        <dbReference type="ARBA" id="ARBA00022692"/>
    </source>
</evidence>
<dbReference type="PANTHER" id="PTHR35529:SF1">
    <property type="entry name" value="MANGANESE EFFLUX PUMP MNTP-RELATED"/>
    <property type="match status" value="1"/>
</dbReference>
<accession>A0ABD4RIS0</accession>
<proteinExistence type="predicted"/>
<evidence type="ECO:0000256" key="3">
    <source>
        <dbReference type="ARBA" id="ARBA00022989"/>
    </source>
</evidence>
<gene>
    <name evidence="6" type="ORF">K4H94_08575</name>
</gene>
<sequence>MGVKEVIFIGIAMAMDAFGLSISLGINPILKRENKIGFILSFAFFQFLFIFIGGLAGLIFDTYIASIPNLIGGLIIGIIGIIMIIEGFKKDDRDDTFLIKKCMYIILGVSVSIDALVVGFTVFHHIISGVLLIVDSIMVGLITLLMCLIGFYICRYIRRIDFACKYSGFLGGIILMAFAIKMIFF</sequence>
<protein>
    <submittedName>
        <fullName evidence="6">Manganese efflux pump</fullName>
    </submittedName>
</protein>
<evidence type="ECO:0000256" key="4">
    <source>
        <dbReference type="ARBA" id="ARBA00023136"/>
    </source>
</evidence>
<dbReference type="EMBL" id="JAIFTX010000017">
    <property type="protein sequence ID" value="MBX7291076.1"/>
    <property type="molecule type" value="Genomic_DNA"/>
</dbReference>
<dbReference type="GeneID" id="66301167"/>
<name>A0ABD4RIS0_9CLOT</name>
<feature type="transmembrane region" description="Helical" evidence="5">
    <location>
        <begin position="105"/>
        <end position="127"/>
    </location>
</feature>
<feature type="transmembrane region" description="Helical" evidence="5">
    <location>
        <begin position="133"/>
        <end position="154"/>
    </location>
</feature>
<keyword evidence="1" id="KW-1003">Cell membrane</keyword>
<keyword evidence="3 5" id="KW-1133">Transmembrane helix</keyword>
<evidence type="ECO:0000313" key="7">
    <source>
        <dbReference type="Proteomes" id="UP000775179"/>
    </source>
</evidence>
<keyword evidence="4 5" id="KW-0472">Membrane</keyword>
<feature type="transmembrane region" description="Helical" evidence="5">
    <location>
        <begin position="38"/>
        <end position="60"/>
    </location>
</feature>
<evidence type="ECO:0000256" key="5">
    <source>
        <dbReference type="SAM" id="Phobius"/>
    </source>
</evidence>
<dbReference type="Pfam" id="PF02659">
    <property type="entry name" value="Mntp"/>
    <property type="match status" value="1"/>
</dbReference>
<dbReference type="AlphaFoldDB" id="A0ABD4RIS0"/>
<feature type="transmembrane region" description="Helical" evidence="5">
    <location>
        <begin position="166"/>
        <end position="184"/>
    </location>
</feature>
<dbReference type="Proteomes" id="UP000775179">
    <property type="component" value="Unassembled WGS sequence"/>
</dbReference>
<dbReference type="PANTHER" id="PTHR35529">
    <property type="entry name" value="MANGANESE EFFLUX PUMP MNTP-RELATED"/>
    <property type="match status" value="1"/>
</dbReference>
<dbReference type="KEGG" id="cchv:BTM20_04760"/>